<evidence type="ECO:0000259" key="2">
    <source>
        <dbReference type="PROSITE" id="PS00028"/>
    </source>
</evidence>
<proteinExistence type="predicted"/>
<feature type="region of interest" description="Disordered" evidence="1">
    <location>
        <begin position="374"/>
        <end position="393"/>
    </location>
</feature>
<keyword evidence="4" id="KW-1185">Reference proteome</keyword>
<name>A0A8H5GT96_9AGAR</name>
<dbReference type="OrthoDB" id="3261928at2759"/>
<dbReference type="PROSITE" id="PS00028">
    <property type="entry name" value="ZINC_FINGER_C2H2_1"/>
    <property type="match status" value="1"/>
</dbReference>
<dbReference type="AlphaFoldDB" id="A0A8H5GT96"/>
<dbReference type="InterPro" id="IPR013087">
    <property type="entry name" value="Znf_C2H2_type"/>
</dbReference>
<feature type="region of interest" description="Disordered" evidence="1">
    <location>
        <begin position="279"/>
        <end position="330"/>
    </location>
</feature>
<evidence type="ECO:0000313" key="4">
    <source>
        <dbReference type="Proteomes" id="UP000559256"/>
    </source>
</evidence>
<organism evidence="3 4">
    <name type="scientific">Tetrapyrgos nigripes</name>
    <dbReference type="NCBI Taxonomy" id="182062"/>
    <lineage>
        <taxon>Eukaryota</taxon>
        <taxon>Fungi</taxon>
        <taxon>Dikarya</taxon>
        <taxon>Basidiomycota</taxon>
        <taxon>Agaricomycotina</taxon>
        <taxon>Agaricomycetes</taxon>
        <taxon>Agaricomycetidae</taxon>
        <taxon>Agaricales</taxon>
        <taxon>Marasmiineae</taxon>
        <taxon>Marasmiaceae</taxon>
        <taxon>Tetrapyrgos</taxon>
    </lineage>
</organism>
<protein>
    <recommendedName>
        <fullName evidence="2">C2H2-type domain-containing protein</fullName>
    </recommendedName>
</protein>
<gene>
    <name evidence="3" type="ORF">D9758_002058</name>
</gene>
<feature type="domain" description="C2H2-type" evidence="2">
    <location>
        <begin position="355"/>
        <end position="377"/>
    </location>
</feature>
<feature type="region of interest" description="Disordered" evidence="1">
    <location>
        <begin position="1"/>
        <end position="20"/>
    </location>
</feature>
<accession>A0A8H5GT96</accession>
<evidence type="ECO:0000256" key="1">
    <source>
        <dbReference type="SAM" id="MobiDB-lite"/>
    </source>
</evidence>
<dbReference type="Proteomes" id="UP000559256">
    <property type="component" value="Unassembled WGS sequence"/>
</dbReference>
<sequence length="471" mass="51482">MEPALFAPHRQPQHGISVSQAMPPQSSVAQAVTHTAPLNMSYYRDHTSYPDLPPPAYDTCDNTLPAPTPSFSARNAQPKLIPKTDALTASTPIIASAQIAFVEWFLALHDLDKDYTAGPLNGPPFYIWWTDLKDVSKSSRLKVGTNDSFDKAVAELCQSNLHKANFRVQVEFEEGDISGWCPAENEEAQELVHGTAVPSVNMYSDKSQLCGYWIGCIKNDWECRDSKHGNEHGAPGYCWIDSTGSHVGLNNKVMGEWADQIIKGLAVIMEPLNIPGIETARNRKPAIRPRGGNGPRPGKPTSAPQAPTSAPQAPTSAPQAPTPAPQAPTTTTDATALLLASVSSNHMGCSCSCSCSRSCSRGCGRRHSHCRHHKRTHTCSPSPTSSPVSSPSKVNPELEFLLSKCLETFFLKHRIDLREAQAALQEVHFTPDIIPKVSITRLCEVTKCPEGKAIQFQSFCQGWVDSKRRRR</sequence>
<dbReference type="EMBL" id="JAACJM010000010">
    <property type="protein sequence ID" value="KAF5370678.1"/>
    <property type="molecule type" value="Genomic_DNA"/>
</dbReference>
<feature type="compositionally biased region" description="Low complexity" evidence="1">
    <location>
        <begin position="299"/>
        <end position="319"/>
    </location>
</feature>
<evidence type="ECO:0000313" key="3">
    <source>
        <dbReference type="EMBL" id="KAF5370678.1"/>
    </source>
</evidence>
<comment type="caution">
    <text evidence="3">The sequence shown here is derived from an EMBL/GenBank/DDBJ whole genome shotgun (WGS) entry which is preliminary data.</text>
</comment>
<feature type="compositionally biased region" description="Low complexity" evidence="1">
    <location>
        <begin position="378"/>
        <end position="392"/>
    </location>
</feature>
<reference evidence="3 4" key="1">
    <citation type="journal article" date="2020" name="ISME J.">
        <title>Uncovering the hidden diversity of litter-decomposition mechanisms in mushroom-forming fungi.</title>
        <authorList>
            <person name="Floudas D."/>
            <person name="Bentzer J."/>
            <person name="Ahren D."/>
            <person name="Johansson T."/>
            <person name="Persson P."/>
            <person name="Tunlid A."/>
        </authorList>
    </citation>
    <scope>NUCLEOTIDE SEQUENCE [LARGE SCALE GENOMIC DNA]</scope>
    <source>
        <strain evidence="3 4">CBS 291.85</strain>
    </source>
</reference>